<feature type="transmembrane region" description="Helical" evidence="26">
    <location>
        <begin position="2002"/>
        <end position="2021"/>
    </location>
</feature>
<comment type="function">
    <text evidence="24">Inositol 1,4,5-trisphosphate-gated calcium channel that upon inositol 1,4,5-trisphosphate binding transports calcium from the endoplasmic reticulum lumen to cytoplasm. Exists in two states; a long-lived closed state where the channel is essentially 'parked' with only very rare visits to an open state and that ligands facilitate the transition from the 'parked' state into a 'drive' mode represented by periods of bursting activity.</text>
</comment>
<dbReference type="InterPro" id="IPR014821">
    <property type="entry name" value="Ins145_P3_rcpt"/>
</dbReference>
<organism evidence="29 30">
    <name type="scientific">Trichechus manatus latirostris</name>
    <name type="common">Florida manatee</name>
    <dbReference type="NCBI Taxonomy" id="127582"/>
    <lineage>
        <taxon>Eukaryota</taxon>
        <taxon>Metazoa</taxon>
        <taxon>Chordata</taxon>
        <taxon>Craniata</taxon>
        <taxon>Vertebrata</taxon>
        <taxon>Euteleostomi</taxon>
        <taxon>Mammalia</taxon>
        <taxon>Eutheria</taxon>
        <taxon>Afrotheria</taxon>
        <taxon>Sirenia</taxon>
        <taxon>Trichechidae</taxon>
        <taxon>Trichechus</taxon>
    </lineage>
</organism>
<feature type="transmembrane region" description="Helical" evidence="26">
    <location>
        <begin position="2086"/>
        <end position="2114"/>
    </location>
</feature>
<evidence type="ECO:0000256" key="27">
    <source>
        <dbReference type="SAM" id="Coils"/>
    </source>
</evidence>
<accession>A0A2Y9RQM3</accession>
<dbReference type="SUPFAM" id="SSF100909">
    <property type="entry name" value="IP3 receptor type 1 binding core, domain 2"/>
    <property type="match status" value="2"/>
</dbReference>
<dbReference type="Pfam" id="PF08709">
    <property type="entry name" value="Ins145_P3_rec"/>
    <property type="match status" value="1"/>
</dbReference>
<dbReference type="GO" id="GO:0005524">
    <property type="term" value="F:ATP binding"/>
    <property type="evidence" value="ECO:0007669"/>
    <property type="project" value="UniProtKB-KW"/>
</dbReference>
<evidence type="ECO:0000256" key="9">
    <source>
        <dbReference type="ARBA" id="ARBA00022723"/>
    </source>
</evidence>
<evidence type="ECO:0000256" key="15">
    <source>
        <dbReference type="ARBA" id="ARBA00022840"/>
    </source>
</evidence>
<keyword evidence="6 26" id="KW-0109">Calcium transport</keyword>
<evidence type="ECO:0000259" key="28">
    <source>
        <dbReference type="PROSITE" id="PS50919"/>
    </source>
</evidence>
<comment type="similarity">
    <text evidence="3 26">Belongs to the InsP3 receptor family.</text>
</comment>
<keyword evidence="7 26" id="KW-0107">Calcium channel</keyword>
<evidence type="ECO:0000256" key="19">
    <source>
        <dbReference type="ARBA" id="ARBA00023170"/>
    </source>
</evidence>
<name>A0A2Y9RQM3_TRIMA</name>
<dbReference type="PANTHER" id="PTHR45816">
    <property type="entry name" value="MIR DOMAIN-CONTAINING PROTEIN"/>
    <property type="match status" value="1"/>
</dbReference>
<dbReference type="FunFam" id="1.10.287.70:FF:000079">
    <property type="entry name" value="Inositol 1,4,5-trisphosphate receptor type 3"/>
    <property type="match status" value="1"/>
</dbReference>
<dbReference type="Pfam" id="PF00520">
    <property type="entry name" value="Ion_trans"/>
    <property type="match status" value="1"/>
</dbReference>
<feature type="domain" description="MIR" evidence="28">
    <location>
        <begin position="248"/>
        <end position="304"/>
    </location>
</feature>
<keyword evidence="29" id="KW-1185">Reference proteome</keyword>
<dbReference type="InterPro" id="IPR036300">
    <property type="entry name" value="MIR_dom_sf"/>
</dbReference>
<keyword evidence="17 26" id="KW-0406">Ion transport</keyword>
<dbReference type="InterPro" id="IPR000493">
    <property type="entry name" value="InsP3_rcpt"/>
</dbReference>
<dbReference type="InterPro" id="IPR015925">
    <property type="entry name" value="Ryanodine_IP3_receptor"/>
</dbReference>
<feature type="transmembrane region" description="Helical" evidence="26">
    <location>
        <begin position="2262"/>
        <end position="2285"/>
    </location>
</feature>
<keyword evidence="9" id="KW-0479">Metal-binding</keyword>
<dbReference type="GeneID" id="101356404"/>
<evidence type="ECO:0000256" key="10">
    <source>
        <dbReference type="ARBA" id="ARBA00022737"/>
    </source>
</evidence>
<evidence type="ECO:0000256" key="21">
    <source>
        <dbReference type="ARBA" id="ARBA00023303"/>
    </source>
</evidence>
<evidence type="ECO:0000256" key="7">
    <source>
        <dbReference type="ARBA" id="ARBA00022673"/>
    </source>
</evidence>
<keyword evidence="10" id="KW-0677">Repeat</keyword>
<reference evidence="30" key="1">
    <citation type="submission" date="2025-08" db="UniProtKB">
        <authorList>
            <consortium name="RefSeq"/>
        </authorList>
    </citation>
    <scope>IDENTIFICATION</scope>
</reference>
<evidence type="ECO:0000256" key="8">
    <source>
        <dbReference type="ARBA" id="ARBA00022692"/>
    </source>
</evidence>
<evidence type="ECO:0000256" key="2">
    <source>
        <dbReference type="ARBA" id="ARBA00004638"/>
    </source>
</evidence>
<dbReference type="GO" id="GO:0005789">
    <property type="term" value="C:endoplasmic reticulum membrane"/>
    <property type="evidence" value="ECO:0007669"/>
    <property type="project" value="UniProtKB-SubCell"/>
</dbReference>
<evidence type="ECO:0000313" key="30">
    <source>
        <dbReference type="RefSeq" id="XP_023593868.1"/>
    </source>
</evidence>
<keyword evidence="18 26" id="KW-0472">Membrane</keyword>
<feature type="transmembrane region" description="Helical" evidence="26">
    <location>
        <begin position="2135"/>
        <end position="2157"/>
    </location>
</feature>
<keyword evidence="27" id="KW-0175">Coiled coil</keyword>
<keyword evidence="15" id="KW-0067">ATP-binding</keyword>
<comment type="subcellular location">
    <subcellularLocation>
        <location evidence="2">Cytoplasmic vesicle</location>
        <location evidence="2">Secretory vesicle membrane</location>
        <topology evidence="2">Multi-pass membrane protein</topology>
    </subcellularLocation>
    <subcellularLocation>
        <location evidence="1 26">Endoplasmic reticulum membrane</location>
        <topology evidence="1 26">Multi-pass membrane protein</topology>
    </subcellularLocation>
</comment>
<evidence type="ECO:0000256" key="13">
    <source>
        <dbReference type="ARBA" id="ARBA00022833"/>
    </source>
</evidence>
<dbReference type="Gene3D" id="1.25.10.30">
    <property type="entry name" value="IP3 receptor type 1 binding core, RIH domain"/>
    <property type="match status" value="1"/>
</dbReference>
<sequence length="2441" mass="279053">MSDKMSSFLYIGDIVSLYAEGSVNGFISTLGGTSGSIQLLLHLGPACRLVDDRCVVHPEAGDLTNPPKKFRDCLFKVCPMNRYSAQKQYWKAKQAKQGNHTEAALLKKLQHAAELEQKQNESENKKLLGEIVKYSNVIQLLHIKSNKYLTVNKRLPALLEKNAMRVSLDAAGNEGSWFYIHPFWKLRSEGDNIVVGDKVVLMPVNAGQPLHASNIELLDNPGCKEVNAVNCNTSWKITLFMKYSSYREDVLKGGDVVRLFHAEQEKFLTCDEYEKKQHIFLRTTLRQSATSATSSKALWEIEVVHHDPCRGGAGQWNSLFRFKHLATGNYLAAEREGDLPTSKKKRQAGEKIMYTLVSVPHGNDIASLFELDATTLQRADCLVPRNSYVRLRHLCTNTWVTSTSIPIDTDEERPVMLKIGTCQTKEDKEFPVFQFLIFIFPKLNIPQSKISFSIYDRFVTKLLEDLIFFAADVPNNGQEVLDVLITKPNRERQKLMREQNILAQVFGILKAPFKEKAGEGSMLRLEDLGDQRYAPYKYLLRLCYRVLRHSQQDYRKNQEYIAKNFCVMQSQIGYDILAEDTITALLHNNRKLLEKHITAKEIETFVSLLRRNREPRFLDYLSDLCVSNTTAIPVTQELICKFMLSPGNADILIQTKVVSMQVDNPMESSILSEDIDDEEVWLYWIDSNKEPHGKAIRHLAQEAKEGTKADLEVLTYYRYQLNLFARMCLDRQYLAINQISTQLSVDLILRCVSDESLPFDLRASFCRLMLHMHVDRDPQESVVPVRYARLWTEIPTKITIHEYDSITDSSRNDMKRKFALTMEFVEEYLKEVVNQPFPFGDKEKNKLTFEVVHLARNLIYFGFYSFSELLRLTRTLLAILDIVQVPMSSYFERLSKFQDGAIVPDIDEIAAQAETMFAGRKEKNPVQLDDEGGRTFLRVLIHLIMLDYPPLLSGALQLLFKHFSQRAEVLQAFKQYVNTMVFSTIFTVSLCYVLLFNLQNDEKMNEVMNLAHTFLQNFCRGNPQNQILLHKHLNLFLTPGLLEAETMRHIFMNNYHLCNEISERVVQHFVHCIETHGRHVEYLRFLQTIVKADGKYVKKCQDMVMTELINGGEDVLIFYNDRASFPILLNMMCSERDRGDESGPLAYHITLVELLAACTEGKNVYTEIKCNSLLPLDDIVRVVTHDDCVPEVKIAYVNFVNHCYVDTEVEMKEIYTSNHIWKLFENFLVDMARVSILLPYQGVNGLLALFILISSCCQTHQPVFIQLLQSAFRIYNCTWPNPAQKASVESCIRTLAEVAKNRGIAIPVDLDSQVNTVFMKSHSNMVQRAAMGWRLSARSGPRFKEALGGPAWDYRNIIEKLQDVVASLEQQFSPMMQAEFSVLIDVLYSPELLFPEGSDARIRCGAFMSKLINHTKKLMEKEEKLCIKILQTLREMLEKKDSFMEEGNTLRKILLNRYFKGDYGVTVNGHLSGAYSKSTQVGGSFSGQDSDKMRISVSDIQCLLDKEGASELVIDVIVNTKNDRIFSEGILLGIALLEGGNTQTQYSFYQQLHEQKRSEKFFKVLYDRMKAAQKEIRSTVTVNTIDLGSKKRDDDNELMTSGPRMRVRDSSLYLKEGMKGQLTEASSATSKAYCVYRREMDPEIDIMCAGPDAGNAEEKSAEEVTMSPAIAIMQPILRFLQLLCENHNRELQNFLRNQNNKTNYNLVCETLQFLDCICGSTTGGLGLLGLYINEKNVALVNQTLESLTEYCQGPCHENQTCIATHESNGIDIIIALILNDINPLGKYRMDLVLKLKNNASKLLLAIMESRHDSENAERILFNMRPRELVDVMKNAYNQGLECDHGDDEGGDDGISPKDVGHNIYILAHQVAHFIFLYIYVCVYTYIYVYVIVRHDRTMEQIVFPVPNICEYLTRESKCRVFNTTERDEQGSKVNDFFQQTDDLYNEMKWQKKIRNNPALFWFSRHISLWGSISFNLAVFINLAVALFYPFGDDGDEGTLSPLFSVLLWITVAICTSLLFFFPKPVGIRPFLVSVMLRSIYTIGLGPTLILLGAANLCNKIVFLVSFVGNRGTFTRGYRAVILDMAFLYHVAYVLVCMLGLFVHEFFYSFLLFDLVYREETLLNVIKSVTRNGRSIILTAVLALILVYLFSIIGFLFLKDDFTMEVDRLKNRTPVTGSNGVPTMTLTSMMGTCEKENCSPTIPASNTGDEEYEDGIERMCDTLLMCIVTVLNQGLRNGGGVGDVLRRPSKDEPLFAARVVYDLLFFFIVIIIVLNLIFGVIIDTFADLRSEKQKKEEILKTTCFICGLERDKFDNKTVSFEEHIKSEHSMWHYLYFIVLVKVKDPTEYTGPESYVAQMIVEKNLDWFPRMRAMSLVSNEGDSEQNEIRNLQEKLESTMSLVKQLSGQLAELKEQMTEQRKNKQRLGFLGSNTPHVNHHMPPH</sequence>
<evidence type="ECO:0000256" key="1">
    <source>
        <dbReference type="ARBA" id="ARBA00004477"/>
    </source>
</evidence>
<evidence type="ECO:0000256" key="3">
    <source>
        <dbReference type="ARBA" id="ARBA00009453"/>
    </source>
</evidence>
<evidence type="ECO:0000313" key="29">
    <source>
        <dbReference type="Proteomes" id="UP000248480"/>
    </source>
</evidence>
<evidence type="ECO:0000256" key="16">
    <source>
        <dbReference type="ARBA" id="ARBA00022989"/>
    </source>
</evidence>
<dbReference type="InterPro" id="IPR035910">
    <property type="entry name" value="RyR/IP3R_RIH_dom_sf"/>
</dbReference>
<dbReference type="Proteomes" id="UP000248480">
    <property type="component" value="Unplaced"/>
</dbReference>
<evidence type="ECO:0000256" key="25">
    <source>
        <dbReference type="ARBA" id="ARBA00061937"/>
    </source>
</evidence>
<dbReference type="FunCoup" id="A0A2Y9RQM3">
    <property type="interactions" value="2129"/>
</dbReference>
<dbReference type="CTD" id="3709"/>
<keyword evidence="13" id="KW-0862">Zinc</keyword>
<dbReference type="KEGG" id="tmu:101356404"/>
<dbReference type="FunFam" id="2.80.10.50:FF:000005">
    <property type="entry name" value="Inositol 1,4,5-trisphosphate receptor type 2"/>
    <property type="match status" value="1"/>
</dbReference>
<keyword evidence="8 26" id="KW-0812">Transmembrane</keyword>
<dbReference type="SUPFAM" id="SSF82109">
    <property type="entry name" value="MIR domain"/>
    <property type="match status" value="2"/>
</dbReference>
<dbReference type="InterPro" id="IPR016024">
    <property type="entry name" value="ARM-type_fold"/>
</dbReference>
<keyword evidence="20 26" id="KW-1071">Ligand-gated ion channel</keyword>
<dbReference type="SMART" id="SM00472">
    <property type="entry name" value="MIR"/>
    <property type="match status" value="4"/>
</dbReference>
<feature type="coiled-coil region" evidence="27">
    <location>
        <begin position="2372"/>
        <end position="2420"/>
    </location>
</feature>
<proteinExistence type="inferred from homology"/>
<dbReference type="RefSeq" id="XP_023593868.1">
    <property type="nucleotide sequence ID" value="XM_023738100.1"/>
</dbReference>
<dbReference type="PROSITE" id="PS50919">
    <property type="entry name" value="MIR"/>
    <property type="match status" value="2"/>
</dbReference>
<dbReference type="Pfam" id="PF02815">
    <property type="entry name" value="MIR"/>
    <property type="match status" value="1"/>
</dbReference>
<keyword evidence="21 26" id="KW-0407">Ion channel</keyword>
<feature type="transmembrane region" description="Helical" evidence="26">
    <location>
        <begin position="1968"/>
        <end position="1990"/>
    </location>
</feature>
<evidence type="ECO:0000256" key="14">
    <source>
        <dbReference type="ARBA" id="ARBA00022837"/>
    </source>
</evidence>
<dbReference type="FunFam" id="1.25.10.30:FF:000001">
    <property type="entry name" value="Inositol 1,4,5-trisphosphate receptor, type 2"/>
    <property type="match status" value="1"/>
</dbReference>
<dbReference type="InterPro" id="IPR016093">
    <property type="entry name" value="MIR_motif"/>
</dbReference>
<keyword evidence="5" id="KW-0597">Phosphoprotein</keyword>
<keyword evidence="19 26" id="KW-0675">Receptor</keyword>
<evidence type="ECO:0000256" key="26">
    <source>
        <dbReference type="RuleBase" id="RU368044"/>
    </source>
</evidence>
<feature type="domain" description="MIR" evidence="28">
    <location>
        <begin position="129"/>
        <end position="183"/>
    </location>
</feature>
<dbReference type="GO" id="GO:0005220">
    <property type="term" value="F:inositol 1,4,5-trisphosphate-gated calcium channel activity"/>
    <property type="evidence" value="ECO:0007669"/>
    <property type="project" value="UniProtKB-UniRule"/>
</dbReference>
<keyword evidence="4 26" id="KW-0813">Transport</keyword>
<dbReference type="GO" id="GO:0046872">
    <property type="term" value="F:metal ion binding"/>
    <property type="evidence" value="ECO:0007669"/>
    <property type="project" value="UniProtKB-KW"/>
</dbReference>
<evidence type="ECO:0000256" key="20">
    <source>
        <dbReference type="ARBA" id="ARBA00023286"/>
    </source>
</evidence>
<evidence type="ECO:0000256" key="22">
    <source>
        <dbReference type="ARBA" id="ARBA00023329"/>
    </source>
</evidence>
<evidence type="ECO:0000256" key="23">
    <source>
        <dbReference type="ARBA" id="ARBA00036634"/>
    </source>
</evidence>
<protein>
    <recommendedName>
        <fullName evidence="26">Inositol 1,4,5-trisphosphate receptor</fullName>
    </recommendedName>
</protein>
<evidence type="ECO:0000256" key="11">
    <source>
        <dbReference type="ARBA" id="ARBA00022741"/>
    </source>
</evidence>
<evidence type="ECO:0000256" key="12">
    <source>
        <dbReference type="ARBA" id="ARBA00022824"/>
    </source>
</evidence>
<dbReference type="GO" id="GO:0051209">
    <property type="term" value="P:release of sequestered calcium ion into cytosol"/>
    <property type="evidence" value="ECO:0007669"/>
    <property type="project" value="UniProtKB-UniRule"/>
</dbReference>
<dbReference type="GO" id="GO:0030658">
    <property type="term" value="C:transport vesicle membrane"/>
    <property type="evidence" value="ECO:0007669"/>
    <property type="project" value="UniProtKB-SubCell"/>
</dbReference>
<keyword evidence="16 26" id="KW-1133">Transmembrane helix</keyword>
<dbReference type="Pfam" id="PF01365">
    <property type="entry name" value="RYDR_ITPR"/>
    <property type="match status" value="2"/>
</dbReference>
<dbReference type="Gene3D" id="1.10.287.70">
    <property type="match status" value="1"/>
</dbReference>
<dbReference type="Pfam" id="PF08454">
    <property type="entry name" value="RIH_assoc"/>
    <property type="match status" value="1"/>
</dbReference>
<gene>
    <name evidence="30" type="primary">ITPR2</name>
</gene>
<dbReference type="PANTHER" id="PTHR45816:SF3">
    <property type="entry name" value="INOSITOL 1,4,5-TRISPHOSPHATE RECEPTOR"/>
    <property type="match status" value="1"/>
</dbReference>
<dbReference type="InterPro" id="IPR000699">
    <property type="entry name" value="RIH_dom"/>
</dbReference>
<dbReference type="GO" id="GO:0070679">
    <property type="term" value="F:inositol 1,4,5 trisphosphate binding"/>
    <property type="evidence" value="ECO:0007669"/>
    <property type="project" value="UniProtKB-UniRule"/>
</dbReference>
<dbReference type="InterPro" id="IPR005821">
    <property type="entry name" value="Ion_trans_dom"/>
</dbReference>
<keyword evidence="14 26" id="KW-0106">Calcium</keyword>
<dbReference type="InParanoid" id="A0A2Y9RQM3"/>
<evidence type="ECO:0000256" key="18">
    <source>
        <dbReference type="ARBA" id="ARBA00023136"/>
    </source>
</evidence>
<feature type="transmembrane region" description="Helical" evidence="26">
    <location>
        <begin position="1870"/>
        <end position="1892"/>
    </location>
</feature>
<dbReference type="InterPro" id="IPR013662">
    <property type="entry name" value="RIH_assoc-dom"/>
</dbReference>
<keyword evidence="22" id="KW-0968">Cytoplasmic vesicle</keyword>
<comment type="function">
    <text evidence="26">Receptor for inositol 1,4,5-trisphosphate, a second messenger that mediates the release of intracellular calcium.</text>
</comment>
<comment type="subunit">
    <text evidence="25">Homotetramer. Interacts with CABP1. Interacts with BOK; regulates ITPR2 expression. Interacts with BCL2L10. Interacts with TRPC4. Interacts with CHGA and CHGB.</text>
</comment>
<evidence type="ECO:0000256" key="5">
    <source>
        <dbReference type="ARBA" id="ARBA00022553"/>
    </source>
</evidence>
<keyword evidence="11" id="KW-0547">Nucleotide-binding</keyword>
<dbReference type="SUPFAM" id="SSF48371">
    <property type="entry name" value="ARM repeat"/>
    <property type="match status" value="1"/>
</dbReference>
<evidence type="ECO:0000256" key="6">
    <source>
        <dbReference type="ARBA" id="ARBA00022568"/>
    </source>
</evidence>
<dbReference type="PRINTS" id="PR00779">
    <property type="entry name" value="INSP3RECEPTR"/>
</dbReference>
<evidence type="ECO:0000256" key="4">
    <source>
        <dbReference type="ARBA" id="ARBA00022448"/>
    </source>
</evidence>
<dbReference type="Gene3D" id="2.80.10.50">
    <property type="match status" value="2"/>
</dbReference>
<keyword evidence="12 26" id="KW-0256">Endoplasmic reticulum</keyword>
<comment type="catalytic activity">
    <reaction evidence="23">
        <text>Ca(2+)(in) = Ca(2+)(out)</text>
        <dbReference type="Rhea" id="RHEA:29671"/>
        <dbReference type="ChEBI" id="CHEBI:29108"/>
    </reaction>
</comment>
<evidence type="ECO:0000256" key="24">
    <source>
        <dbReference type="ARBA" id="ARBA00059076"/>
    </source>
</evidence>
<evidence type="ECO:0000256" key="17">
    <source>
        <dbReference type="ARBA" id="ARBA00023065"/>
    </source>
</evidence>
<dbReference type="FunFam" id="2.80.10.50:FF:000002">
    <property type="entry name" value="Inositol 1,4,5-trisphosphate receptor type 2"/>
    <property type="match status" value="1"/>
</dbReference>
<dbReference type="STRING" id="127582.A0A2Y9RQM3"/>